<dbReference type="Proteomes" id="UP000199036">
    <property type="component" value="Unassembled WGS sequence"/>
</dbReference>
<evidence type="ECO:0000313" key="2">
    <source>
        <dbReference type="Proteomes" id="UP000199036"/>
    </source>
</evidence>
<proteinExistence type="predicted"/>
<reference evidence="2" key="1">
    <citation type="submission" date="2016-10" db="EMBL/GenBank/DDBJ databases">
        <authorList>
            <person name="Varghese N."/>
            <person name="Submissions S."/>
        </authorList>
    </citation>
    <scope>NUCLEOTIDE SEQUENCE [LARGE SCALE GENOMIC DNA]</scope>
    <source>
        <strain evidence="2">DS-12</strain>
    </source>
</reference>
<sequence>MINKILSLSINCWVRWTGYKKNINEIPWLKGPYGKSSFIGDGFYKEFAKESNLKISIDKSHGLLSDFLLAIDKNDVNKNRLQESVKHFYEHTSQYTLDVWSEWYHPVKYFAHILINTVSSGIDQLNIPLKPLETSRGMSNEVIALKDENDRQVMTCWLRKAILTKKVTYAGFYSAVNIDEKPYVRVIFPLPKGSATVLLRVEVQDDGSVKLISDGKKPGGAGYYRIKVMNDSTIRYKFIPLKELIHVFTDEEGVLRTDHTFWYWGMKFLQLHYKINPLKKSS</sequence>
<dbReference type="STRING" id="913024.SAMN05421741_10236"/>
<dbReference type="AlphaFoldDB" id="A0A1I4X122"/>
<dbReference type="OrthoDB" id="3678706at2"/>
<accession>A0A1I4X122</accession>
<dbReference type="RefSeq" id="WP_091518191.1">
    <property type="nucleotide sequence ID" value="NZ_FOVI01000002.1"/>
</dbReference>
<dbReference type="EMBL" id="FOVI01000002">
    <property type="protein sequence ID" value="SFN19143.1"/>
    <property type="molecule type" value="Genomic_DNA"/>
</dbReference>
<keyword evidence="2" id="KW-1185">Reference proteome</keyword>
<organism evidence="1 2">
    <name type="scientific">Paenimyroides ummariense</name>
    <dbReference type="NCBI Taxonomy" id="913024"/>
    <lineage>
        <taxon>Bacteria</taxon>
        <taxon>Pseudomonadati</taxon>
        <taxon>Bacteroidota</taxon>
        <taxon>Flavobacteriia</taxon>
        <taxon>Flavobacteriales</taxon>
        <taxon>Flavobacteriaceae</taxon>
        <taxon>Paenimyroides</taxon>
    </lineage>
</organism>
<gene>
    <name evidence="1" type="ORF">SAMN05421741_10236</name>
</gene>
<evidence type="ECO:0000313" key="1">
    <source>
        <dbReference type="EMBL" id="SFN19143.1"/>
    </source>
</evidence>
<protein>
    <submittedName>
        <fullName evidence="1">Uncharacterized protein</fullName>
    </submittedName>
</protein>
<name>A0A1I4X122_9FLAO</name>